<dbReference type="NCBIfam" id="TIGR02228">
    <property type="entry name" value="sigpep_I_arch"/>
    <property type="match status" value="1"/>
</dbReference>
<keyword evidence="8 13" id="KW-0472">Membrane</keyword>
<comment type="function">
    <text evidence="10">Catalytic component of the signal peptidase complex (SPC) which catalyzes the cleavage of N-terminal signal sequences from nascent proteins as they are translocated into the lumen of the endoplasmic reticulum. Specifically cleaves N-terminal signal peptides that contain a hydrophobic alpha-helix (h-region) shorter than 18-20 amino acids.</text>
</comment>
<dbReference type="EC" id="3.4.21.89" evidence="11"/>
<evidence type="ECO:0000256" key="12">
    <source>
        <dbReference type="SAM" id="MobiDB-lite"/>
    </source>
</evidence>
<dbReference type="CDD" id="cd06530">
    <property type="entry name" value="S26_SPase_I"/>
    <property type="match status" value="1"/>
</dbReference>
<evidence type="ECO:0000313" key="14">
    <source>
        <dbReference type="EMBL" id="MCP2265808.1"/>
    </source>
</evidence>
<dbReference type="GO" id="GO:0009003">
    <property type="term" value="F:signal peptidase activity"/>
    <property type="evidence" value="ECO:0007669"/>
    <property type="project" value="UniProtKB-EC"/>
</dbReference>
<dbReference type="Proteomes" id="UP001139493">
    <property type="component" value="Unassembled WGS sequence"/>
</dbReference>
<evidence type="ECO:0000256" key="2">
    <source>
        <dbReference type="ARBA" id="ARBA00022670"/>
    </source>
</evidence>
<feature type="transmembrane region" description="Helical" evidence="13">
    <location>
        <begin position="381"/>
        <end position="398"/>
    </location>
</feature>
<dbReference type="PANTHER" id="PTHR10806">
    <property type="entry name" value="SIGNAL PEPTIDASE COMPLEX CATALYTIC SUBUNIT SEC11"/>
    <property type="match status" value="1"/>
</dbReference>
<dbReference type="EMBL" id="JAMTCS010000009">
    <property type="protein sequence ID" value="MCP2265808.1"/>
    <property type="molecule type" value="Genomic_DNA"/>
</dbReference>
<protein>
    <recommendedName>
        <fullName evidence="9 11">Signal peptidase I</fullName>
        <ecNumber evidence="11">3.4.21.89</ecNumber>
    </recommendedName>
</protein>
<dbReference type="InterPro" id="IPR036286">
    <property type="entry name" value="LexA/Signal_pep-like_sf"/>
</dbReference>
<evidence type="ECO:0000256" key="8">
    <source>
        <dbReference type="ARBA" id="ARBA00023136"/>
    </source>
</evidence>
<evidence type="ECO:0000256" key="3">
    <source>
        <dbReference type="ARBA" id="ARBA00022692"/>
    </source>
</evidence>
<dbReference type="InterPro" id="IPR019756">
    <property type="entry name" value="Pept_S26A_signal_pept_1_Ser-AS"/>
</dbReference>
<dbReference type="InterPro" id="IPR001733">
    <property type="entry name" value="Peptidase_S26B"/>
</dbReference>
<accession>A0A9X2G4Z4</accession>
<keyword evidence="7 13" id="KW-1133">Transmembrane helix</keyword>
<evidence type="ECO:0000256" key="1">
    <source>
        <dbReference type="ARBA" id="ARBA00004648"/>
    </source>
</evidence>
<sequence>MRTVLLFLGRVAAVVVIVLGGAALAAGVLVPRLTGATPYVVLSGSMAPTLPAGALVVVRPVDPAGIRTGDVITYQVRSGEPVVATHRVVGIGSTAAGERTFRTRGDANGADDVHPVRAVQVQGRLWYFVPYLGRAGTLLTGEQRETLTAVLAVGLIGYAGWQVRAAVQERRAVTQTAGTGPTARRSSSARGSSGGSRATGLVLAVVLSGSVWTPGAPARAEAGAPDRPPSVGLSLDGRTWNQDSVSPLFDRGMRWVPGDVASATFYVRNDSRAPVAGQAEVLMGPGSEVLTRELSFRTRLAGAAWRHGVRSAPVVLAPGDVVPVDVEVAFASGAMNETQRSRVALEIRVALTDVAVPPGQEPGAPVAPEQEPLAPTGANPLVLLLLAVAAVLAGTALWRRHG</sequence>
<evidence type="ECO:0000256" key="7">
    <source>
        <dbReference type="ARBA" id="ARBA00022989"/>
    </source>
</evidence>
<feature type="compositionally biased region" description="Low complexity" evidence="12">
    <location>
        <begin position="183"/>
        <end position="196"/>
    </location>
</feature>
<evidence type="ECO:0000256" key="13">
    <source>
        <dbReference type="SAM" id="Phobius"/>
    </source>
</evidence>
<organism evidence="14 15">
    <name type="scientific">Promicromonospora thailandica</name>
    <dbReference type="NCBI Taxonomy" id="765201"/>
    <lineage>
        <taxon>Bacteria</taxon>
        <taxon>Bacillati</taxon>
        <taxon>Actinomycetota</taxon>
        <taxon>Actinomycetes</taxon>
        <taxon>Micrococcales</taxon>
        <taxon>Promicromonosporaceae</taxon>
        <taxon>Promicromonospora</taxon>
    </lineage>
</organism>
<keyword evidence="4" id="KW-0378">Hydrolase</keyword>
<evidence type="ECO:0000256" key="5">
    <source>
        <dbReference type="ARBA" id="ARBA00022824"/>
    </source>
</evidence>
<proteinExistence type="predicted"/>
<evidence type="ECO:0000256" key="9">
    <source>
        <dbReference type="ARBA" id="ARBA00033305"/>
    </source>
</evidence>
<gene>
    <name evidence="14" type="ORF">APR03_003166</name>
</gene>
<dbReference type="RefSeq" id="WP_253837172.1">
    <property type="nucleotide sequence ID" value="NZ_JAMTCS010000009.1"/>
</dbReference>
<keyword evidence="15" id="KW-1185">Reference proteome</keyword>
<dbReference type="GO" id="GO:0016020">
    <property type="term" value="C:membrane"/>
    <property type="evidence" value="ECO:0007669"/>
    <property type="project" value="UniProtKB-UniRule"/>
</dbReference>
<dbReference type="PANTHER" id="PTHR10806:SF6">
    <property type="entry name" value="SIGNAL PEPTIDASE COMPLEX CATALYTIC SUBUNIT SEC11"/>
    <property type="match status" value="1"/>
</dbReference>
<reference evidence="14" key="1">
    <citation type="submission" date="2022-06" db="EMBL/GenBank/DDBJ databases">
        <title>Genomic Encyclopedia of Archaeal and Bacterial Type Strains, Phase II (KMG-II): from individual species to whole genera.</title>
        <authorList>
            <person name="Goeker M."/>
        </authorList>
    </citation>
    <scope>NUCLEOTIDE SEQUENCE</scope>
    <source>
        <strain evidence="14">DSM 26652</strain>
    </source>
</reference>
<evidence type="ECO:0000256" key="4">
    <source>
        <dbReference type="ARBA" id="ARBA00022801"/>
    </source>
</evidence>
<keyword evidence="3 13" id="KW-0812">Transmembrane</keyword>
<dbReference type="AlphaFoldDB" id="A0A9X2G4Z4"/>
<comment type="caution">
    <text evidence="14">The sequence shown here is derived from an EMBL/GenBank/DDBJ whole genome shotgun (WGS) entry which is preliminary data.</text>
</comment>
<dbReference type="InterPro" id="IPR019533">
    <property type="entry name" value="Peptidase_S26"/>
</dbReference>
<feature type="compositionally biased region" description="Low complexity" evidence="12">
    <location>
        <begin position="216"/>
        <end position="225"/>
    </location>
</feature>
<dbReference type="GO" id="GO:0006465">
    <property type="term" value="P:signal peptide processing"/>
    <property type="evidence" value="ECO:0007669"/>
    <property type="project" value="UniProtKB-UniRule"/>
</dbReference>
<keyword evidence="5" id="KW-0256">Endoplasmic reticulum</keyword>
<dbReference type="SUPFAM" id="SSF51306">
    <property type="entry name" value="LexA/Signal peptidase"/>
    <property type="match status" value="1"/>
</dbReference>
<feature type="region of interest" description="Disordered" evidence="12">
    <location>
        <begin position="216"/>
        <end position="235"/>
    </location>
</feature>
<keyword evidence="6" id="KW-0735">Signal-anchor</keyword>
<evidence type="ECO:0000256" key="6">
    <source>
        <dbReference type="ARBA" id="ARBA00022968"/>
    </source>
</evidence>
<name>A0A9X2G4Z4_9MICO</name>
<dbReference type="PROSITE" id="PS00501">
    <property type="entry name" value="SPASE_I_1"/>
    <property type="match status" value="1"/>
</dbReference>
<evidence type="ECO:0000313" key="15">
    <source>
        <dbReference type="Proteomes" id="UP001139493"/>
    </source>
</evidence>
<keyword evidence="2" id="KW-0645">Protease</keyword>
<evidence type="ECO:0000256" key="11">
    <source>
        <dbReference type="NCBIfam" id="TIGR02228"/>
    </source>
</evidence>
<comment type="subcellular location">
    <subcellularLocation>
        <location evidence="1">Endoplasmic reticulum membrane</location>
        <topology evidence="1">Single-pass type II membrane protein</topology>
    </subcellularLocation>
</comment>
<evidence type="ECO:0000256" key="10">
    <source>
        <dbReference type="ARBA" id="ARBA00045533"/>
    </source>
</evidence>
<dbReference type="GO" id="GO:0004252">
    <property type="term" value="F:serine-type endopeptidase activity"/>
    <property type="evidence" value="ECO:0007669"/>
    <property type="project" value="UniProtKB-UniRule"/>
</dbReference>
<feature type="region of interest" description="Disordered" evidence="12">
    <location>
        <begin position="173"/>
        <end position="196"/>
    </location>
</feature>